<dbReference type="Proteomes" id="UP000604046">
    <property type="component" value="Unassembled WGS sequence"/>
</dbReference>
<reference evidence="1" key="1">
    <citation type="submission" date="2021-02" db="EMBL/GenBank/DDBJ databases">
        <authorList>
            <person name="Dougan E. K."/>
            <person name="Rhodes N."/>
            <person name="Thang M."/>
            <person name="Chan C."/>
        </authorList>
    </citation>
    <scope>NUCLEOTIDE SEQUENCE</scope>
</reference>
<accession>A0A812KGD9</accession>
<sequence>MAPSLAEFSKLIPIHEVAREHYLDEDDRRICVDIDNRADERKHRAPARHSGVYSRDPYHRPLTALNVPHIPASVYWYTQQTSRVCESASAKYSAQLEFVILWNTSETRWEHYMESLEIEKDLTRNKDDWGVISRYLYATNSNNDPTDPLAGEWIHEDLLCGGTYATAWSRSGFWRALQAECRAAGGEVVYQDAEQTGQRCHILFLVDSSKSMSSRDLVLEDRRMRRIDGAVLMLKEFAQNDPGQGCDMYTAIL</sequence>
<gene>
    <name evidence="1" type="ORF">SNAT2548_LOCUS8953</name>
</gene>
<protein>
    <submittedName>
        <fullName evidence="1">Uncharacterized protein</fullName>
    </submittedName>
</protein>
<organism evidence="1 2">
    <name type="scientific">Symbiodinium natans</name>
    <dbReference type="NCBI Taxonomy" id="878477"/>
    <lineage>
        <taxon>Eukaryota</taxon>
        <taxon>Sar</taxon>
        <taxon>Alveolata</taxon>
        <taxon>Dinophyceae</taxon>
        <taxon>Suessiales</taxon>
        <taxon>Symbiodiniaceae</taxon>
        <taxon>Symbiodinium</taxon>
    </lineage>
</organism>
<comment type="caution">
    <text evidence="1">The sequence shown here is derived from an EMBL/GenBank/DDBJ whole genome shotgun (WGS) entry which is preliminary data.</text>
</comment>
<proteinExistence type="predicted"/>
<feature type="non-terminal residue" evidence="1">
    <location>
        <position position="253"/>
    </location>
</feature>
<name>A0A812KGD9_9DINO</name>
<evidence type="ECO:0000313" key="2">
    <source>
        <dbReference type="Proteomes" id="UP000604046"/>
    </source>
</evidence>
<keyword evidence="2" id="KW-1185">Reference proteome</keyword>
<evidence type="ECO:0000313" key="1">
    <source>
        <dbReference type="EMBL" id="CAE7227377.1"/>
    </source>
</evidence>
<dbReference type="EMBL" id="CAJNDS010000675">
    <property type="protein sequence ID" value="CAE7227377.1"/>
    <property type="molecule type" value="Genomic_DNA"/>
</dbReference>
<dbReference type="AlphaFoldDB" id="A0A812KGD9"/>